<name>A0A398BIY6_9BACI</name>
<dbReference type="RefSeq" id="WP_119111853.1">
    <property type="nucleotide sequence ID" value="NZ_CBCSEO010000009.1"/>
</dbReference>
<proteinExistence type="predicted"/>
<organism evidence="1 2">
    <name type="scientific">Mesobacillus zeae</name>
    <dbReference type="NCBI Taxonomy" id="1917180"/>
    <lineage>
        <taxon>Bacteria</taxon>
        <taxon>Bacillati</taxon>
        <taxon>Bacillota</taxon>
        <taxon>Bacilli</taxon>
        <taxon>Bacillales</taxon>
        <taxon>Bacillaceae</taxon>
        <taxon>Mesobacillus</taxon>
    </lineage>
</organism>
<evidence type="ECO:0000313" key="2">
    <source>
        <dbReference type="Proteomes" id="UP000265816"/>
    </source>
</evidence>
<dbReference type="Pfam" id="PF13047">
    <property type="entry name" value="DUF3907"/>
    <property type="match status" value="1"/>
</dbReference>
<dbReference type="AlphaFoldDB" id="A0A398BIY6"/>
<reference evidence="1 2" key="1">
    <citation type="submission" date="2018-08" db="EMBL/GenBank/DDBJ databases">
        <title>Bacillus jemisoniae sp. nov., Bacillus chryseoplanitiae sp. nov., Bacillus resnikiae sp. nov., and Bacillus frankliniae sp. nov., isolated from Viking spacecraft and associated surfaces.</title>
        <authorList>
            <person name="Seuylemezian A."/>
            <person name="Vaishampayan P."/>
        </authorList>
    </citation>
    <scope>NUCLEOTIDE SEQUENCE [LARGE SCALE GENOMIC DNA]</scope>
    <source>
        <strain evidence="1 2">JJ-247</strain>
    </source>
</reference>
<dbReference type="EMBL" id="QWVT01000010">
    <property type="protein sequence ID" value="RID87343.1"/>
    <property type="molecule type" value="Genomic_DNA"/>
</dbReference>
<comment type="caution">
    <text evidence="1">The sequence shown here is derived from an EMBL/GenBank/DDBJ whole genome shotgun (WGS) entry which is preliminary data.</text>
</comment>
<sequence length="162" mass="18771">MGNTIVKSQIGEVKEFLGQTVLKLEKFLNETTLEALQTESAGNEAYYRMLLGNIRRLAVHCEDGLDTCMVVLQGEPFSKAAAEKTLYRIYYQCIEEFFSPKSDVWYEDSRSAYTGKNAIKYRETVPSSIQQLVKGIEADFQRIREELEYYETDYRTKMLQSK</sequence>
<dbReference type="Proteomes" id="UP000265816">
    <property type="component" value="Unassembled WGS sequence"/>
</dbReference>
<evidence type="ECO:0000313" key="1">
    <source>
        <dbReference type="EMBL" id="RID87343.1"/>
    </source>
</evidence>
<dbReference type="InterPro" id="IPR025013">
    <property type="entry name" value="DUF3907"/>
</dbReference>
<accession>A0A398BIY6</accession>
<dbReference type="OrthoDB" id="2691359at2"/>
<gene>
    <name evidence="1" type="ORF">D1970_05300</name>
</gene>
<protein>
    <submittedName>
        <fullName evidence="1">DUF3907 family protein</fullName>
    </submittedName>
</protein>
<keyword evidence="2" id="KW-1185">Reference proteome</keyword>